<evidence type="ECO:0000313" key="2">
    <source>
        <dbReference type="Proteomes" id="UP000252254"/>
    </source>
</evidence>
<proteinExistence type="predicted"/>
<protein>
    <submittedName>
        <fullName evidence="1">Spore germination protein PD</fullName>
    </submittedName>
</protein>
<dbReference type="Proteomes" id="UP000252254">
    <property type="component" value="Unassembled WGS sequence"/>
</dbReference>
<evidence type="ECO:0000313" key="1">
    <source>
        <dbReference type="EMBL" id="RBO98224.1"/>
    </source>
</evidence>
<keyword evidence="2" id="KW-1185">Reference proteome</keyword>
<comment type="caution">
    <text evidence="1">The sequence shown here is derived from an EMBL/GenBank/DDBJ whole genome shotgun (WGS) entry which is preliminary data.</text>
</comment>
<organism evidence="1 2">
    <name type="scientific">Paraliobacillus ryukyuensis</name>
    <dbReference type="NCBI Taxonomy" id="200904"/>
    <lineage>
        <taxon>Bacteria</taxon>
        <taxon>Bacillati</taxon>
        <taxon>Bacillota</taxon>
        <taxon>Bacilli</taxon>
        <taxon>Bacillales</taxon>
        <taxon>Bacillaceae</taxon>
        <taxon>Paraliobacillus</taxon>
    </lineage>
</organism>
<dbReference type="STRING" id="200904.GCA_900168775_01222"/>
<sequence length="85" mass="9667">MKLIMDYANTLKTRSDMMNFEVHNWGLHVGGIDITAVSSSSTFLVGDCEWMQLQSYYDTPPESYIVGSFVPLSRYNGENNYVSNE</sequence>
<dbReference type="EMBL" id="QNRI01000005">
    <property type="protein sequence ID" value="RBO98224.1"/>
    <property type="molecule type" value="Genomic_DNA"/>
</dbReference>
<accession>A0A366E9T8</accession>
<gene>
    <name evidence="1" type="ORF">DES48_10574</name>
</gene>
<name>A0A366E9T8_9BACI</name>
<reference evidence="1 2" key="1">
    <citation type="submission" date="2018-06" db="EMBL/GenBank/DDBJ databases">
        <title>Genomic Encyclopedia of Type Strains, Phase IV (KMG-IV): sequencing the most valuable type-strain genomes for metagenomic binning, comparative biology and taxonomic classification.</title>
        <authorList>
            <person name="Goeker M."/>
        </authorList>
    </citation>
    <scope>NUCLEOTIDE SEQUENCE [LARGE SCALE GENOMIC DNA]</scope>
    <source>
        <strain evidence="1 2">DSM 15140</strain>
    </source>
</reference>
<dbReference type="AlphaFoldDB" id="A0A366E9T8"/>